<feature type="transmembrane region" description="Helical" evidence="10">
    <location>
        <begin position="197"/>
        <end position="214"/>
    </location>
</feature>
<dbReference type="PANTHER" id="PTHR36122:SF2">
    <property type="entry name" value="NICOTINAMIDE RIBOSIDE TRANSPORTER PNUC"/>
    <property type="match status" value="1"/>
</dbReference>
<evidence type="ECO:0000256" key="8">
    <source>
        <dbReference type="ARBA" id="ARBA00022989"/>
    </source>
</evidence>
<comment type="similarity">
    <text evidence="3">Belongs to the nicotinamide ribonucleoside (NR) uptake permease (TC 4.B.1) family.</text>
</comment>
<dbReference type="GO" id="GO:0034257">
    <property type="term" value="F:nicotinamide riboside transmembrane transporter activity"/>
    <property type="evidence" value="ECO:0007669"/>
    <property type="project" value="InterPro"/>
</dbReference>
<evidence type="ECO:0000256" key="3">
    <source>
        <dbReference type="ARBA" id="ARBA00006669"/>
    </source>
</evidence>
<dbReference type="Pfam" id="PF04973">
    <property type="entry name" value="NMN_transporter"/>
    <property type="match status" value="1"/>
</dbReference>
<proteinExistence type="inferred from homology"/>
<evidence type="ECO:0000256" key="6">
    <source>
        <dbReference type="ARBA" id="ARBA00022475"/>
    </source>
</evidence>
<evidence type="ECO:0000256" key="5">
    <source>
        <dbReference type="ARBA" id="ARBA00022448"/>
    </source>
</evidence>
<evidence type="ECO:0000256" key="7">
    <source>
        <dbReference type="ARBA" id="ARBA00022692"/>
    </source>
</evidence>
<protein>
    <recommendedName>
        <fullName evidence="4">Nicotinamide riboside transporter PnuC</fullName>
    </recommendedName>
</protein>
<evidence type="ECO:0000256" key="10">
    <source>
        <dbReference type="SAM" id="Phobius"/>
    </source>
</evidence>
<comment type="function">
    <text evidence="1">Required for nicotinamide riboside transport across the inner membrane.</text>
</comment>
<name>A0A0B7HR29_9FLAO</name>
<dbReference type="GO" id="GO:0005886">
    <property type="term" value="C:plasma membrane"/>
    <property type="evidence" value="ECO:0007669"/>
    <property type="project" value="UniProtKB-SubCell"/>
</dbReference>
<feature type="transmembrane region" description="Helical" evidence="10">
    <location>
        <begin position="144"/>
        <end position="167"/>
    </location>
</feature>
<keyword evidence="6" id="KW-1003">Cell membrane</keyword>
<reference evidence="11 12" key="1">
    <citation type="submission" date="2015-01" db="EMBL/GenBank/DDBJ databases">
        <authorList>
            <person name="MANFREDI Pablo"/>
        </authorList>
    </citation>
    <scope>NUCLEOTIDE SEQUENCE [LARGE SCALE GENOMIC DNA]</scope>
    <source>
        <strain evidence="11 12">Ccy74</strain>
    </source>
</reference>
<comment type="subcellular location">
    <subcellularLocation>
        <location evidence="2">Cell membrane</location>
        <topology evidence="2">Multi-pass membrane protein</topology>
    </subcellularLocation>
</comment>
<gene>
    <name evidence="11" type="ORF">CCYN74_40138</name>
</gene>
<keyword evidence="7 10" id="KW-0812">Transmembrane</keyword>
<keyword evidence="5" id="KW-0813">Transport</keyword>
<keyword evidence="9 10" id="KW-0472">Membrane</keyword>
<evidence type="ECO:0000256" key="2">
    <source>
        <dbReference type="ARBA" id="ARBA00004651"/>
    </source>
</evidence>
<dbReference type="NCBIfam" id="TIGR01528">
    <property type="entry name" value="NMN_trans_PnuC"/>
    <property type="match status" value="1"/>
</dbReference>
<evidence type="ECO:0000313" key="12">
    <source>
        <dbReference type="Proteomes" id="UP000038083"/>
    </source>
</evidence>
<evidence type="ECO:0000256" key="1">
    <source>
        <dbReference type="ARBA" id="ARBA00002672"/>
    </source>
</evidence>
<evidence type="ECO:0000313" key="11">
    <source>
        <dbReference type="EMBL" id="CEN40033.1"/>
    </source>
</evidence>
<accession>A0A0B7HR29</accession>
<organism evidence="11 12">
    <name type="scientific">Capnocytophaga cynodegmi</name>
    <dbReference type="NCBI Taxonomy" id="28189"/>
    <lineage>
        <taxon>Bacteria</taxon>
        <taxon>Pseudomonadati</taxon>
        <taxon>Bacteroidota</taxon>
        <taxon>Flavobacteriia</taxon>
        <taxon>Flavobacteriales</taxon>
        <taxon>Flavobacteriaceae</taxon>
        <taxon>Capnocytophaga</taxon>
    </lineage>
</organism>
<dbReference type="InterPro" id="IPR006419">
    <property type="entry name" value="NMN_transpt_PnuC"/>
</dbReference>
<dbReference type="EMBL" id="CDOG01000034">
    <property type="protein sequence ID" value="CEN40033.1"/>
    <property type="molecule type" value="Genomic_DNA"/>
</dbReference>
<dbReference type="RefSeq" id="WP_018278884.1">
    <property type="nucleotide sequence ID" value="NZ_CDOF01000024.1"/>
</dbReference>
<dbReference type="Proteomes" id="UP000038083">
    <property type="component" value="Unassembled WGS sequence"/>
</dbReference>
<feature type="transmembrane region" description="Helical" evidence="10">
    <location>
        <begin position="174"/>
        <end position="191"/>
    </location>
</feature>
<keyword evidence="8 10" id="KW-1133">Transmembrane helix</keyword>
<dbReference type="PANTHER" id="PTHR36122">
    <property type="entry name" value="NICOTINAMIDE RIBOSIDE TRANSPORTER PNUC"/>
    <property type="match status" value="1"/>
</dbReference>
<evidence type="ECO:0000256" key="9">
    <source>
        <dbReference type="ARBA" id="ARBA00023136"/>
    </source>
</evidence>
<feature type="transmembrane region" description="Helical" evidence="10">
    <location>
        <begin position="105"/>
        <end position="124"/>
    </location>
</feature>
<dbReference type="OrthoDB" id="9791248at2"/>
<dbReference type="AlphaFoldDB" id="A0A0B7HR29"/>
<sequence>MNHIFDWFFAQYKGVETHLIVLEIIGVIFGLLSVYFSKKRNILVYPTGIISTIIFVYLLWISRLFGDMLINFYYTIMSIYGWILWAKSSKDNVHIEVSKTTRRDWLISFGLAMFSWVFVTGVYLLKPYINNGFSSEGISFGFQYFTWIDWIDIFTTSIFLVGMWLMAKRKIENWICWIIGDIISVPLYYHKGLVFSSFQYFIFTIIAIAAFFEWKRSLNKLKVI</sequence>
<evidence type="ECO:0000256" key="4">
    <source>
        <dbReference type="ARBA" id="ARBA00017522"/>
    </source>
</evidence>
<feature type="transmembrane region" description="Helical" evidence="10">
    <location>
        <begin position="68"/>
        <end position="85"/>
    </location>
</feature>
<feature type="transmembrane region" description="Helical" evidence="10">
    <location>
        <begin position="43"/>
        <end position="62"/>
    </location>
</feature>
<feature type="transmembrane region" description="Helical" evidence="10">
    <location>
        <begin position="17"/>
        <end position="36"/>
    </location>
</feature>